<reference evidence="6 7" key="1">
    <citation type="journal article" date="2013" name="Curr. Biol.">
        <title>The Genome of the Foraminiferan Reticulomyxa filosa.</title>
        <authorList>
            <person name="Glockner G."/>
            <person name="Hulsmann N."/>
            <person name="Schleicher M."/>
            <person name="Noegel A.A."/>
            <person name="Eichinger L."/>
            <person name="Gallinger C."/>
            <person name="Pawlowski J."/>
            <person name="Sierra R."/>
            <person name="Euteneuer U."/>
            <person name="Pillet L."/>
            <person name="Moustafa A."/>
            <person name="Platzer M."/>
            <person name="Groth M."/>
            <person name="Szafranski K."/>
            <person name="Schliwa M."/>
        </authorList>
    </citation>
    <scope>NUCLEOTIDE SEQUENCE [LARGE SCALE GENOMIC DNA]</scope>
</reference>
<dbReference type="GO" id="GO:0070008">
    <property type="term" value="F:serine-type exopeptidase activity"/>
    <property type="evidence" value="ECO:0007669"/>
    <property type="project" value="InterPro"/>
</dbReference>
<keyword evidence="4" id="KW-0378">Hydrolase</keyword>
<dbReference type="GO" id="GO:0008239">
    <property type="term" value="F:dipeptidyl-peptidase activity"/>
    <property type="evidence" value="ECO:0007669"/>
    <property type="project" value="TreeGrafter"/>
</dbReference>
<dbReference type="Gene3D" id="3.40.50.1820">
    <property type="entry name" value="alpha/beta hydrolase"/>
    <property type="match status" value="2"/>
</dbReference>
<name>X6LRA5_RETFI</name>
<dbReference type="SUPFAM" id="SSF53474">
    <property type="entry name" value="alpha/beta-Hydrolases"/>
    <property type="match status" value="1"/>
</dbReference>
<dbReference type="InterPro" id="IPR008758">
    <property type="entry name" value="Peptidase_S28"/>
</dbReference>
<dbReference type="InterPro" id="IPR029058">
    <property type="entry name" value="AB_hydrolase_fold"/>
</dbReference>
<evidence type="ECO:0000313" key="6">
    <source>
        <dbReference type="EMBL" id="ETO04378.1"/>
    </source>
</evidence>
<dbReference type="EMBL" id="ASPP01029433">
    <property type="protein sequence ID" value="ETO04378.1"/>
    <property type="molecule type" value="Genomic_DNA"/>
</dbReference>
<dbReference type="OMA" id="ELYMPMS"/>
<evidence type="ECO:0000256" key="2">
    <source>
        <dbReference type="ARBA" id="ARBA00022670"/>
    </source>
</evidence>
<accession>X6LRA5</accession>
<protein>
    <recommendedName>
        <fullName evidence="8">Lysosomal Pro-X carboxypeptidase</fullName>
    </recommendedName>
</protein>
<keyword evidence="7" id="KW-1185">Reference proteome</keyword>
<gene>
    <name evidence="6" type="ORF">RFI_33019</name>
</gene>
<comment type="caution">
    <text evidence="6">The sequence shown here is derived from an EMBL/GenBank/DDBJ whole genome shotgun (WGS) entry which is preliminary data.</text>
</comment>
<sequence>MRIPSFRAPRFHWSSGNVLNDCTEYFITQYLDHFNWNIPKELNSNTYKQRYFVCGGESWKPNDPIWFYTGNEADVTLYINATGLMWENYATYNAIMVFAEHRYFGQSIPFPVDKMLANPSLYLQWLSSDQALADYAVLIETLTTAWNSTSSAVIGFGGSYGGMLCSWFRLKCSFFFVSFSFFLFKLSKKRFSFQYPQWVDGCIAGSAPIMGFMGLHPPVDDNYYAQIETYDCSAAVSHFFFFKLKKKKKKRKTAKNNIRHAWPVIFDWAKTQQGRNKLQEIFKWCVPLLTESEASGIADWVSSAISSMAMGSYPYPSSYMLDGQGYLPSYPLQSSCNQFLSQDLTTNNVSLLTAMRELAGVFYNYSGTEQCYVDLNVTYYLTHKQESEYLYNEALISFSWGYLYCTYIVLVSGQDGVNDMFWYQPWNVTQTIESCQQSYGVTPRPYWASVNYGGWGIKGQISNVVFSNGQFDPWRGGGVNVNLSDSAFAINTGNVGHHMDLMFSNPQYDPQSVIAARKFELNNIATWINAKSKFAL</sequence>
<evidence type="ECO:0000256" key="3">
    <source>
        <dbReference type="ARBA" id="ARBA00022729"/>
    </source>
</evidence>
<dbReference type="GO" id="GO:0006508">
    <property type="term" value="P:proteolysis"/>
    <property type="evidence" value="ECO:0007669"/>
    <property type="project" value="UniProtKB-KW"/>
</dbReference>
<proteinExistence type="inferred from homology"/>
<keyword evidence="2" id="KW-0645">Protease</keyword>
<keyword evidence="5" id="KW-0325">Glycoprotein</keyword>
<evidence type="ECO:0000313" key="7">
    <source>
        <dbReference type="Proteomes" id="UP000023152"/>
    </source>
</evidence>
<evidence type="ECO:0008006" key="8">
    <source>
        <dbReference type="Google" id="ProtNLM"/>
    </source>
</evidence>
<organism evidence="6 7">
    <name type="scientific">Reticulomyxa filosa</name>
    <dbReference type="NCBI Taxonomy" id="46433"/>
    <lineage>
        <taxon>Eukaryota</taxon>
        <taxon>Sar</taxon>
        <taxon>Rhizaria</taxon>
        <taxon>Retaria</taxon>
        <taxon>Foraminifera</taxon>
        <taxon>Monothalamids</taxon>
        <taxon>Reticulomyxidae</taxon>
        <taxon>Reticulomyxa</taxon>
    </lineage>
</organism>
<dbReference type="Pfam" id="PF05577">
    <property type="entry name" value="Peptidase_S28"/>
    <property type="match status" value="2"/>
</dbReference>
<dbReference type="PANTHER" id="PTHR11010">
    <property type="entry name" value="PROTEASE S28 PRO-X CARBOXYPEPTIDASE-RELATED"/>
    <property type="match status" value="1"/>
</dbReference>
<evidence type="ECO:0000256" key="1">
    <source>
        <dbReference type="ARBA" id="ARBA00011079"/>
    </source>
</evidence>
<evidence type="ECO:0000256" key="4">
    <source>
        <dbReference type="ARBA" id="ARBA00022801"/>
    </source>
</evidence>
<dbReference type="OrthoDB" id="2130629at2759"/>
<evidence type="ECO:0000256" key="5">
    <source>
        <dbReference type="ARBA" id="ARBA00023180"/>
    </source>
</evidence>
<comment type="similarity">
    <text evidence="1">Belongs to the peptidase S28 family.</text>
</comment>
<dbReference type="AlphaFoldDB" id="X6LRA5"/>
<keyword evidence="3" id="KW-0732">Signal</keyword>
<dbReference type="PANTHER" id="PTHR11010:SF38">
    <property type="entry name" value="LYSOSOMAL PRO-X CARBOXYPEPTIDASE"/>
    <property type="match status" value="1"/>
</dbReference>
<dbReference type="Proteomes" id="UP000023152">
    <property type="component" value="Unassembled WGS sequence"/>
</dbReference>